<name>A0A3G3BWI0_9CAUD</name>
<keyword evidence="2" id="KW-1185">Reference proteome</keyword>
<proteinExistence type="predicted"/>
<evidence type="ECO:0000313" key="1">
    <source>
        <dbReference type="EMBL" id="AYP68431.1"/>
    </source>
</evidence>
<dbReference type="EMBL" id="MH884509">
    <property type="protein sequence ID" value="AYP68431.1"/>
    <property type="molecule type" value="Genomic_DNA"/>
</dbReference>
<evidence type="ECO:0000313" key="2">
    <source>
        <dbReference type="Proteomes" id="UP000275028"/>
    </source>
</evidence>
<sequence length="96" mass="11209">MDEKELRRLAERTGATEEELRKAVAVLGHAVTGVAAAFRQAMELARASWEEIEAQDPQADLARMKQEVKTERHPMRKRQLQREIQRLQFEIKRKGR</sequence>
<dbReference type="Proteomes" id="UP000275028">
    <property type="component" value="Segment"/>
</dbReference>
<reference evidence="1 2" key="1">
    <citation type="submission" date="2018-09" db="EMBL/GenBank/DDBJ databases">
        <title>Comparative Genomic Analysis of Eight Novel Haloalkaliphilic Bacteriophages from Lake Elmenteita, Kenya.</title>
        <authorList>
            <person name="Akhwale J.K."/>
        </authorList>
    </citation>
    <scope>NUCLEOTIDE SEQUENCE [LARGE SCALE GENOMIC DNA]</scope>
</reference>
<organism evidence="1 2">
    <name type="scientific">Bacillus phage vB_BboS-125</name>
    <dbReference type="NCBI Taxonomy" id="2419618"/>
    <lineage>
        <taxon>Viruses</taxon>
        <taxon>Duplodnaviria</taxon>
        <taxon>Heunggongvirae</taxon>
        <taxon>Uroviricota</taxon>
        <taxon>Caudoviricetes</taxon>
        <taxon>Elmenteitavirus</taxon>
        <taxon>Elmenteitavirus ev125</taxon>
    </lineage>
</organism>
<accession>A0A3G3BWI0</accession>
<gene>
    <name evidence="1" type="ORF">BboS125_00062</name>
</gene>
<protein>
    <submittedName>
        <fullName evidence="1">Uncharacterized protein</fullName>
    </submittedName>
</protein>